<dbReference type="InterPro" id="IPR038161">
    <property type="entry name" value="VirB9/CagX/TrbG_C_sf"/>
</dbReference>
<comment type="similarity">
    <text evidence="1">Belongs to the TrbG/VirB9 family.</text>
</comment>
<keyword evidence="5" id="KW-1185">Reference proteome</keyword>
<organism evidence="4 5">
    <name type="scientific">Burkholderia vietnamiensis</name>
    <dbReference type="NCBI Taxonomy" id="60552"/>
    <lineage>
        <taxon>Bacteria</taxon>
        <taxon>Pseudomonadati</taxon>
        <taxon>Pseudomonadota</taxon>
        <taxon>Betaproteobacteria</taxon>
        <taxon>Burkholderiales</taxon>
        <taxon>Burkholderiaceae</taxon>
        <taxon>Burkholderia</taxon>
        <taxon>Burkholderia cepacia complex</taxon>
    </lineage>
</organism>
<evidence type="ECO:0000256" key="1">
    <source>
        <dbReference type="ARBA" id="ARBA00006135"/>
    </source>
</evidence>
<evidence type="ECO:0000313" key="4">
    <source>
        <dbReference type="EMBL" id="MBJ9688863.1"/>
    </source>
</evidence>
<keyword evidence="2 3" id="KW-0732">Signal</keyword>
<reference evidence="4 5" key="1">
    <citation type="submission" date="2020-11" db="EMBL/GenBank/DDBJ databases">
        <title>Enhanced detection system for hospital associated transmission using whole genome sequencing surveillance.</title>
        <authorList>
            <person name="Harrison L.H."/>
            <person name="Van Tyne D."/>
            <person name="Marsh J.W."/>
            <person name="Griffith M.P."/>
            <person name="Snyder D.J."/>
            <person name="Cooper V.S."/>
            <person name="Mustapha M."/>
        </authorList>
    </citation>
    <scope>NUCLEOTIDE SEQUENCE [LARGE SCALE GENOMIC DNA]</scope>
    <source>
        <strain evidence="4 5">BC00020</strain>
    </source>
</reference>
<dbReference type="InterPro" id="IPR033645">
    <property type="entry name" value="VirB9/CagX/TrbG_C"/>
</dbReference>
<gene>
    <name evidence="4" type="ORF">I5589_17460</name>
</gene>
<comment type="caution">
    <text evidence="4">The sequence shown here is derived from an EMBL/GenBank/DDBJ whole genome shotgun (WGS) entry which is preliminary data.</text>
</comment>
<evidence type="ECO:0000256" key="2">
    <source>
        <dbReference type="ARBA" id="ARBA00022729"/>
    </source>
</evidence>
<evidence type="ECO:0000313" key="5">
    <source>
        <dbReference type="Proteomes" id="UP000808215"/>
    </source>
</evidence>
<dbReference type="InterPro" id="IPR010258">
    <property type="entry name" value="Conjugal_tfr_TrbG/VirB9/CagX"/>
</dbReference>
<feature type="chain" id="PRO_5047486017" evidence="3">
    <location>
        <begin position="40"/>
        <end position="278"/>
    </location>
</feature>
<dbReference type="RefSeq" id="WP_200091725.1">
    <property type="nucleotide sequence ID" value="NZ_JADVKH010000037.1"/>
</dbReference>
<protein>
    <submittedName>
        <fullName evidence="4">TrbG/VirB9 family P-type conjugative transfer protein</fullName>
    </submittedName>
</protein>
<dbReference type="Gene3D" id="2.60.40.2500">
    <property type="match status" value="1"/>
</dbReference>
<accession>A0ABS1AXJ9</accession>
<name>A0ABS1AXJ9_BURVI</name>
<dbReference type="CDD" id="cd06911">
    <property type="entry name" value="VirB9_CagX_TrbG"/>
    <property type="match status" value="1"/>
</dbReference>
<dbReference type="EMBL" id="JADVKH010000037">
    <property type="protein sequence ID" value="MBJ9688863.1"/>
    <property type="molecule type" value="Genomic_DNA"/>
</dbReference>
<dbReference type="Pfam" id="PF03524">
    <property type="entry name" value="CagX"/>
    <property type="match status" value="1"/>
</dbReference>
<evidence type="ECO:0000256" key="3">
    <source>
        <dbReference type="SAM" id="SignalP"/>
    </source>
</evidence>
<proteinExistence type="inferred from homology"/>
<feature type="signal peptide" evidence="3">
    <location>
        <begin position="1"/>
        <end position="39"/>
    </location>
</feature>
<dbReference type="Proteomes" id="UP000808215">
    <property type="component" value="Unassembled WGS sequence"/>
</dbReference>
<sequence>MNDDRTIMKAHAAYRTSLRMGVGAAIAFAALTFGAAAQAAVVPPPGQEDSRVQRVPYNPQQVYRVTGVYGYVSRIDFPPGELVKKRPMGDTYGWQVRYYKNHVFIKPLLPKAKTNLNVVTTRHVYQFDLISSSDPAQLTYALEMVPSDDDGEGDMSADASGAMTTATAAADDGDDFRQPRVVNQDYRAAGDERQFGLQRVFDDGQFTYFLFVGNHPKPELYSVGADGTELLLDPRREGPYLVVTQLADRYTVRDGNRTLCVARGAVLTSARQSTSGAL</sequence>